<feature type="domain" description="Neurotransmitter-gated ion-channel ligand-binding" evidence="13">
    <location>
        <begin position="6"/>
        <end position="169"/>
    </location>
</feature>
<keyword evidence="15" id="KW-1185">Reference proteome</keyword>
<feature type="domain" description="Neurotransmitter-gated ion-channel transmembrane" evidence="14">
    <location>
        <begin position="180"/>
        <end position="319"/>
    </location>
</feature>
<evidence type="ECO:0000256" key="1">
    <source>
        <dbReference type="ARBA" id="ARBA00004141"/>
    </source>
</evidence>
<keyword evidence="5 11" id="KW-0812">Transmembrane</keyword>
<keyword evidence="9 11" id="KW-0472">Membrane</keyword>
<dbReference type="CDD" id="cd18990">
    <property type="entry name" value="LGIC_ECD_GABAAR"/>
    <property type="match status" value="1"/>
</dbReference>
<evidence type="ECO:0000256" key="4">
    <source>
        <dbReference type="ARBA" id="ARBA00022475"/>
    </source>
</evidence>
<evidence type="ECO:0000256" key="2">
    <source>
        <dbReference type="ARBA" id="ARBA00004236"/>
    </source>
</evidence>
<dbReference type="Pfam" id="PF02932">
    <property type="entry name" value="Neur_chan_memb"/>
    <property type="match status" value="1"/>
</dbReference>
<evidence type="ECO:0000256" key="12">
    <source>
        <dbReference type="SAM" id="MobiDB-lite"/>
    </source>
</evidence>
<feature type="transmembrane region" description="Helical" evidence="11">
    <location>
        <begin position="206"/>
        <end position="226"/>
    </location>
</feature>
<keyword evidence="6" id="KW-0732">Signal</keyword>
<evidence type="ECO:0000256" key="10">
    <source>
        <dbReference type="ARBA" id="ARBA00023303"/>
    </source>
</evidence>
<evidence type="ECO:0000256" key="6">
    <source>
        <dbReference type="ARBA" id="ARBA00022729"/>
    </source>
</evidence>
<dbReference type="PRINTS" id="PR00253">
    <property type="entry name" value="GABAARECEPTR"/>
</dbReference>
<dbReference type="Gene3D" id="1.20.58.390">
    <property type="entry name" value="Neurotransmitter-gated ion-channel transmembrane domain"/>
    <property type="match status" value="1"/>
</dbReference>
<dbReference type="GO" id="GO:0005886">
    <property type="term" value="C:plasma membrane"/>
    <property type="evidence" value="ECO:0007669"/>
    <property type="project" value="UniProtKB-SubCell"/>
</dbReference>
<evidence type="ECO:0000313" key="15">
    <source>
        <dbReference type="Proteomes" id="UP000887566"/>
    </source>
</evidence>
<dbReference type="Proteomes" id="UP000887566">
    <property type="component" value="Unplaced"/>
</dbReference>
<organism evidence="15 16">
    <name type="scientific">Plectus sambesii</name>
    <dbReference type="NCBI Taxonomy" id="2011161"/>
    <lineage>
        <taxon>Eukaryota</taxon>
        <taxon>Metazoa</taxon>
        <taxon>Ecdysozoa</taxon>
        <taxon>Nematoda</taxon>
        <taxon>Chromadorea</taxon>
        <taxon>Plectida</taxon>
        <taxon>Plectina</taxon>
        <taxon>Plectoidea</taxon>
        <taxon>Plectidae</taxon>
        <taxon>Plectus</taxon>
    </lineage>
</organism>
<dbReference type="PANTHER" id="PTHR18945">
    <property type="entry name" value="NEUROTRANSMITTER GATED ION CHANNEL"/>
    <property type="match status" value="1"/>
</dbReference>
<dbReference type="InterPro" id="IPR006029">
    <property type="entry name" value="Neurotrans-gated_channel_TM"/>
</dbReference>
<evidence type="ECO:0000313" key="16">
    <source>
        <dbReference type="WBParaSite" id="PSAMB.scaffold9102size5369.g32105.t1"/>
    </source>
</evidence>
<keyword evidence="4" id="KW-1003">Cell membrane</keyword>
<feature type="transmembrane region" description="Helical" evidence="11">
    <location>
        <begin position="173"/>
        <end position="194"/>
    </location>
</feature>
<dbReference type="PRINTS" id="PR00252">
    <property type="entry name" value="NRIONCHANNEL"/>
</dbReference>
<feature type="compositionally biased region" description="Acidic residues" evidence="12">
    <location>
        <begin position="322"/>
        <end position="331"/>
    </location>
</feature>
<dbReference type="PROSITE" id="PS00236">
    <property type="entry name" value="NEUROTR_ION_CHANNEL"/>
    <property type="match status" value="1"/>
</dbReference>
<dbReference type="Gene3D" id="2.70.170.10">
    <property type="entry name" value="Neurotransmitter-gated ion-channel ligand-binding domain"/>
    <property type="match status" value="1"/>
</dbReference>
<evidence type="ECO:0000259" key="14">
    <source>
        <dbReference type="Pfam" id="PF02932"/>
    </source>
</evidence>
<dbReference type="InterPro" id="IPR018000">
    <property type="entry name" value="Neurotransmitter_ion_chnl_CS"/>
</dbReference>
<keyword evidence="7 11" id="KW-1133">Transmembrane helix</keyword>
<reference evidence="16" key="1">
    <citation type="submission" date="2022-11" db="UniProtKB">
        <authorList>
            <consortium name="WormBaseParasite"/>
        </authorList>
    </citation>
    <scope>IDENTIFICATION</scope>
</reference>
<keyword evidence="10 11" id="KW-0407">Ion channel</keyword>
<dbReference type="InterPro" id="IPR036734">
    <property type="entry name" value="Neur_chan_lig-bd_sf"/>
</dbReference>
<evidence type="ECO:0000256" key="8">
    <source>
        <dbReference type="ARBA" id="ARBA00023065"/>
    </source>
</evidence>
<dbReference type="CDD" id="cd19049">
    <property type="entry name" value="LGIC_TM_anion"/>
    <property type="match status" value="1"/>
</dbReference>
<evidence type="ECO:0000256" key="9">
    <source>
        <dbReference type="ARBA" id="ARBA00023136"/>
    </source>
</evidence>
<dbReference type="GO" id="GO:0004888">
    <property type="term" value="F:transmembrane signaling receptor activity"/>
    <property type="evidence" value="ECO:0007669"/>
    <property type="project" value="InterPro"/>
</dbReference>
<dbReference type="WBParaSite" id="PSAMB.scaffold9102size5369.g32105.t1">
    <property type="protein sequence ID" value="PSAMB.scaffold9102size5369.g32105.t1"/>
    <property type="gene ID" value="PSAMB.scaffold9102size5369.g32105"/>
</dbReference>
<sequence length="377" mass="42898">SVITGSVSLDFWFSALWNDNRLAFSHLDSCRQNLSFDQSFEPLLWSPNVCVVNTKETTVHESPKPNVLLMVMPNGTVWLNYRVRAEAPCAMDLTNFPMDVQKCYLVFESYSYNTATVNLDWMPIDAVTFIDKHKNINLPDFVLGNISYYKFVEIYKAGEWYRLEVEITFHRLYGFYILQMYLPTYISVFISWIAFCIDTKALPARIILGVNSLMALTFQFGTIMSSLPPVSYVKAIDIWMFTCVAFIFGSLLELALVAYQEKKMNSARHPSNMTTIATMIGMVHRGGTIAANSLCLTETGQYTSAAGGKKKTKLRSDRSVDNEESSQDVEEAEKRKQAHELVLDYGSKVDRISSVAFPLAFAAFNLVYWTYYLTRTT</sequence>
<name>A0A914XK35_9BILA</name>
<dbReference type="InterPro" id="IPR036719">
    <property type="entry name" value="Neuro-gated_channel_TM_sf"/>
</dbReference>
<keyword evidence="8 11" id="KW-0406">Ion transport</keyword>
<evidence type="ECO:0000256" key="7">
    <source>
        <dbReference type="ARBA" id="ARBA00022989"/>
    </source>
</evidence>
<feature type="transmembrane region" description="Helical" evidence="11">
    <location>
        <begin position="238"/>
        <end position="259"/>
    </location>
</feature>
<dbReference type="SUPFAM" id="SSF90112">
    <property type="entry name" value="Neurotransmitter-gated ion-channel transmembrane pore"/>
    <property type="match status" value="1"/>
</dbReference>
<evidence type="ECO:0000259" key="13">
    <source>
        <dbReference type="Pfam" id="PF02931"/>
    </source>
</evidence>
<dbReference type="InterPro" id="IPR006028">
    <property type="entry name" value="GABAA/Glycine_rcpt"/>
</dbReference>
<evidence type="ECO:0000256" key="11">
    <source>
        <dbReference type="RuleBase" id="RU000687"/>
    </source>
</evidence>
<proteinExistence type="inferred from homology"/>
<keyword evidence="3 11" id="KW-0813">Transport</keyword>
<feature type="region of interest" description="Disordered" evidence="12">
    <location>
        <begin position="307"/>
        <end position="333"/>
    </location>
</feature>
<evidence type="ECO:0000256" key="3">
    <source>
        <dbReference type="ARBA" id="ARBA00022448"/>
    </source>
</evidence>
<feature type="transmembrane region" description="Helical" evidence="11">
    <location>
        <begin position="355"/>
        <end position="374"/>
    </location>
</feature>
<comment type="subcellular location">
    <subcellularLocation>
        <location evidence="2">Cell membrane</location>
    </subcellularLocation>
    <subcellularLocation>
        <location evidence="1">Membrane</location>
        <topology evidence="1">Multi-pass membrane protein</topology>
    </subcellularLocation>
</comment>
<dbReference type="InterPro" id="IPR006201">
    <property type="entry name" value="Neur_channel"/>
</dbReference>
<dbReference type="GO" id="GO:0005230">
    <property type="term" value="F:extracellular ligand-gated monoatomic ion channel activity"/>
    <property type="evidence" value="ECO:0007669"/>
    <property type="project" value="InterPro"/>
</dbReference>
<dbReference type="InterPro" id="IPR038050">
    <property type="entry name" value="Neuro_actylchol_rec"/>
</dbReference>
<dbReference type="SUPFAM" id="SSF63712">
    <property type="entry name" value="Nicotinic receptor ligand binding domain-like"/>
    <property type="match status" value="1"/>
</dbReference>
<dbReference type="Pfam" id="PF02931">
    <property type="entry name" value="Neur_chan_LBD"/>
    <property type="match status" value="1"/>
</dbReference>
<accession>A0A914XK35</accession>
<protein>
    <submittedName>
        <fullName evidence="16">Uncharacterized protein</fullName>
    </submittedName>
</protein>
<evidence type="ECO:0000256" key="5">
    <source>
        <dbReference type="ARBA" id="ARBA00022692"/>
    </source>
</evidence>
<comment type="similarity">
    <text evidence="11">Belongs to the ligand-gated ion channel (TC 1.A.9) family.</text>
</comment>
<dbReference type="AlphaFoldDB" id="A0A914XK35"/>
<dbReference type="InterPro" id="IPR006202">
    <property type="entry name" value="Neur_chan_lig-bd"/>
</dbReference>